<accession>C1DS35</accession>
<feature type="compositionally biased region" description="Basic and acidic residues" evidence="1">
    <location>
        <begin position="27"/>
        <end position="36"/>
    </location>
</feature>
<evidence type="ECO:0000313" key="2">
    <source>
        <dbReference type="EMBL" id="ACO79910.1"/>
    </source>
</evidence>
<protein>
    <submittedName>
        <fullName evidence="2">Uncharacterized protein</fullName>
    </submittedName>
</protein>
<dbReference type="EMBL" id="CP001157">
    <property type="protein sequence ID" value="ACO79910.1"/>
    <property type="molecule type" value="Genomic_DNA"/>
</dbReference>
<evidence type="ECO:0000313" key="3">
    <source>
        <dbReference type="Proteomes" id="UP000002424"/>
    </source>
</evidence>
<evidence type="ECO:0000256" key="1">
    <source>
        <dbReference type="SAM" id="MobiDB-lite"/>
    </source>
</evidence>
<organism evidence="2 3">
    <name type="scientific">Azotobacter vinelandii (strain DJ / ATCC BAA-1303)</name>
    <dbReference type="NCBI Taxonomy" id="322710"/>
    <lineage>
        <taxon>Bacteria</taxon>
        <taxon>Pseudomonadati</taxon>
        <taxon>Pseudomonadota</taxon>
        <taxon>Gammaproteobacteria</taxon>
        <taxon>Pseudomonadales</taxon>
        <taxon>Pseudomonadaceae</taxon>
        <taxon>Azotobacter</taxon>
    </lineage>
</organism>
<name>C1DS35_AZOVD</name>
<reference evidence="2 3" key="1">
    <citation type="journal article" date="2009" name="J. Bacteriol.">
        <title>Genome sequence of Azotobacter vinelandii, an obligate aerobe specialized to support diverse anaerobic metabolic processes.</title>
        <authorList>
            <person name="Setubal J.C."/>
            <person name="dos Santos P."/>
            <person name="Goldman B.S."/>
            <person name="Ertesvag H."/>
            <person name="Espin G."/>
            <person name="Rubio L.M."/>
            <person name="Valla S."/>
            <person name="Almeida N.F."/>
            <person name="Balasubramanian D."/>
            <person name="Cromes L."/>
            <person name="Curatti L."/>
            <person name="Du Z."/>
            <person name="Godsy E."/>
            <person name="Goodner B."/>
            <person name="Hellner-Burris K."/>
            <person name="Hernandez J.A."/>
            <person name="Houmiel K."/>
            <person name="Imperial J."/>
            <person name="Kennedy C."/>
            <person name="Larson T.J."/>
            <person name="Latreille P."/>
            <person name="Ligon L.S."/>
            <person name="Lu J."/>
            <person name="Maerk M."/>
            <person name="Miller N.M."/>
            <person name="Norton S."/>
            <person name="O'Carroll I.P."/>
            <person name="Paulsen I."/>
            <person name="Raulfs E.C."/>
            <person name="Roemer R."/>
            <person name="Rosser J."/>
            <person name="Segura D."/>
            <person name="Slater S."/>
            <person name="Stricklin S.L."/>
            <person name="Studholme D.J."/>
            <person name="Sun J."/>
            <person name="Viana C.J."/>
            <person name="Wallin E."/>
            <person name="Wang B."/>
            <person name="Wheeler C."/>
            <person name="Zhu H."/>
            <person name="Dean D.R."/>
            <person name="Dixon R."/>
            <person name="Wood D."/>
        </authorList>
    </citation>
    <scope>NUCLEOTIDE SEQUENCE [LARGE SCALE GENOMIC DNA]</scope>
    <source>
        <strain evidence="3">DJ / ATCC BAA-1303</strain>
    </source>
</reference>
<gene>
    <name evidence="2" type="ordered locus">Avin_37660</name>
</gene>
<dbReference type="AlphaFoldDB" id="C1DS35"/>
<dbReference type="KEGG" id="avn:Avin_37660"/>
<dbReference type="EnsemblBacteria" id="ACO79910">
    <property type="protein sequence ID" value="ACO79910"/>
    <property type="gene ID" value="Avin_37660"/>
</dbReference>
<sequence length="42" mass="4402">MALVTCGRRQAAVPGRGAACTAGERQGAGEKEENPVHKPPWN</sequence>
<feature type="region of interest" description="Disordered" evidence="1">
    <location>
        <begin position="16"/>
        <end position="42"/>
    </location>
</feature>
<dbReference type="HOGENOM" id="CLU_3246617_0_0_6"/>
<dbReference type="Proteomes" id="UP000002424">
    <property type="component" value="Chromosome"/>
</dbReference>
<proteinExistence type="predicted"/>
<keyword evidence="3" id="KW-1185">Reference proteome</keyword>